<dbReference type="EMBL" id="JAJTJA010000002">
    <property type="protein sequence ID" value="KAH8703922.1"/>
    <property type="molecule type" value="Genomic_DNA"/>
</dbReference>
<evidence type="ECO:0000313" key="8">
    <source>
        <dbReference type="Proteomes" id="UP001201262"/>
    </source>
</evidence>
<dbReference type="RefSeq" id="XP_046076940.1">
    <property type="nucleotide sequence ID" value="XM_046215222.1"/>
</dbReference>
<gene>
    <name evidence="7" type="ORF">BGW36DRAFT_370228</name>
</gene>
<dbReference type="Pfam" id="PF08547">
    <property type="entry name" value="CIA30"/>
    <property type="match status" value="2"/>
</dbReference>
<dbReference type="PANTHER" id="PTHR13194">
    <property type="entry name" value="COMPLEX I INTERMEDIATE-ASSOCIATED PROTEIN 30"/>
    <property type="match status" value="1"/>
</dbReference>
<evidence type="ECO:0000256" key="4">
    <source>
        <dbReference type="ARBA" id="ARBA00023186"/>
    </source>
</evidence>
<evidence type="ECO:0000256" key="1">
    <source>
        <dbReference type="ARBA" id="ARBA00004173"/>
    </source>
</evidence>
<name>A0AAD4Q2Q4_9EURO</name>
<evidence type="ECO:0000313" key="7">
    <source>
        <dbReference type="EMBL" id="KAH8703922.1"/>
    </source>
</evidence>
<organism evidence="7 8">
    <name type="scientific">Talaromyces proteolyticus</name>
    <dbReference type="NCBI Taxonomy" id="1131652"/>
    <lineage>
        <taxon>Eukaryota</taxon>
        <taxon>Fungi</taxon>
        <taxon>Dikarya</taxon>
        <taxon>Ascomycota</taxon>
        <taxon>Pezizomycotina</taxon>
        <taxon>Eurotiomycetes</taxon>
        <taxon>Eurotiomycetidae</taxon>
        <taxon>Eurotiales</taxon>
        <taxon>Trichocomaceae</taxon>
        <taxon>Talaromyces</taxon>
        <taxon>Talaromyces sect. Bacilispori</taxon>
    </lineage>
</organism>
<comment type="similarity">
    <text evidence="2">Belongs to the CIA30 family.</text>
</comment>
<protein>
    <submittedName>
        <fullName evidence="7">Complex I intermediate-associated protein 30-domain-containing protein</fullName>
    </submittedName>
</protein>
<dbReference type="GO" id="GO:0006120">
    <property type="term" value="P:mitochondrial electron transport, NADH to ubiquinone"/>
    <property type="evidence" value="ECO:0007669"/>
    <property type="project" value="TreeGrafter"/>
</dbReference>
<dbReference type="SUPFAM" id="SSF49785">
    <property type="entry name" value="Galactose-binding domain-like"/>
    <property type="match status" value="1"/>
</dbReference>
<evidence type="ECO:0000256" key="5">
    <source>
        <dbReference type="SAM" id="MobiDB-lite"/>
    </source>
</evidence>
<keyword evidence="4" id="KW-0143">Chaperone</keyword>
<keyword evidence="3" id="KW-0496">Mitochondrion</keyword>
<proteinExistence type="inferred from homology"/>
<feature type="compositionally biased region" description="Basic and acidic residues" evidence="5">
    <location>
        <begin position="297"/>
        <end position="333"/>
    </location>
</feature>
<reference evidence="7" key="1">
    <citation type="submission" date="2021-12" db="EMBL/GenBank/DDBJ databases">
        <title>Convergent genome expansion in fungi linked to evolution of root-endophyte symbiosis.</title>
        <authorList>
            <consortium name="DOE Joint Genome Institute"/>
            <person name="Ke Y.-H."/>
            <person name="Bonito G."/>
            <person name="Liao H.-L."/>
            <person name="Looney B."/>
            <person name="Rojas-Flechas A."/>
            <person name="Nash J."/>
            <person name="Hameed K."/>
            <person name="Schadt C."/>
            <person name="Martin F."/>
            <person name="Crous P.W."/>
            <person name="Miettinen O."/>
            <person name="Magnuson J.K."/>
            <person name="Labbe J."/>
            <person name="Jacobson D."/>
            <person name="Doktycz M.J."/>
            <person name="Veneault-Fourrey C."/>
            <person name="Kuo A."/>
            <person name="Mondo S."/>
            <person name="Calhoun S."/>
            <person name="Riley R."/>
            <person name="Ohm R."/>
            <person name="LaButti K."/>
            <person name="Andreopoulos B."/>
            <person name="Pangilinan J."/>
            <person name="Nolan M."/>
            <person name="Tritt A."/>
            <person name="Clum A."/>
            <person name="Lipzen A."/>
            <person name="Daum C."/>
            <person name="Barry K."/>
            <person name="Grigoriev I.V."/>
            <person name="Vilgalys R."/>
        </authorList>
    </citation>
    <scope>NUCLEOTIDE SEQUENCE</scope>
    <source>
        <strain evidence="7">PMI_201</strain>
    </source>
</reference>
<dbReference type="GO" id="GO:0051082">
    <property type="term" value="F:unfolded protein binding"/>
    <property type="evidence" value="ECO:0007669"/>
    <property type="project" value="TreeGrafter"/>
</dbReference>
<dbReference type="InterPro" id="IPR013857">
    <property type="entry name" value="NADH-UbQ_OxRdtase-assoc_prot30"/>
</dbReference>
<evidence type="ECO:0000256" key="3">
    <source>
        <dbReference type="ARBA" id="ARBA00023128"/>
    </source>
</evidence>
<evidence type="ECO:0000259" key="6">
    <source>
        <dbReference type="Pfam" id="PF08547"/>
    </source>
</evidence>
<dbReference type="Proteomes" id="UP001201262">
    <property type="component" value="Unassembled WGS sequence"/>
</dbReference>
<dbReference type="GO" id="GO:0005739">
    <property type="term" value="C:mitochondrion"/>
    <property type="evidence" value="ECO:0007669"/>
    <property type="project" value="UniProtKB-SubCell"/>
</dbReference>
<accession>A0AAD4Q2Q4</accession>
<feature type="region of interest" description="Disordered" evidence="5">
    <location>
        <begin position="296"/>
        <end position="333"/>
    </location>
</feature>
<keyword evidence="8" id="KW-1185">Reference proteome</keyword>
<dbReference type="InterPro" id="IPR008979">
    <property type="entry name" value="Galactose-bd-like_sf"/>
</dbReference>
<dbReference type="PANTHER" id="PTHR13194:SF18">
    <property type="entry name" value="COMPLEX I INTERMEDIATE-ASSOCIATED PROTEIN 30, MITOCHONDRIAL"/>
    <property type="match status" value="1"/>
</dbReference>
<comment type="caution">
    <text evidence="7">The sequence shown here is derived from an EMBL/GenBank/DDBJ whole genome shotgun (WGS) entry which is preliminary data.</text>
</comment>
<feature type="domain" description="NADH:ubiquinone oxidoreductase intermediate-associated protein 30" evidence="6">
    <location>
        <begin position="207"/>
        <end position="259"/>
    </location>
</feature>
<sequence length="333" mass="37233">MFPTPRCLAAKAPGFFKKSTGELSRLARIALNAEAISTPTKPYPLLDFSDPAATASCKTMADRAVGGFSTAQLDFIPATATDPAHTRFHGTISTKLPNNWRVERTGYAAFRNRDRGFWLLGRLYWDADPYAYLALRVKSDGRRYMVNLQTESVVETDIHQHRLYTRHHRVYQPPPLGEGDEGRYGALSDIPPAETIISTATTTGSSGSGWETILLPFHSFVRTNYGMIVEPQQSLIKQKIKSIGIGLIDRVEGPYDLRIHRIWATNGMSEEEVEEERSICGENALGVDEGVRTLWGSKRDAHGKEGSHTQRKEEEEIGKRKKGLEGLKGEWEQ</sequence>
<dbReference type="InterPro" id="IPR039131">
    <property type="entry name" value="NDUFAF1"/>
</dbReference>
<dbReference type="GO" id="GO:0010257">
    <property type="term" value="P:NADH dehydrogenase complex assembly"/>
    <property type="evidence" value="ECO:0007669"/>
    <property type="project" value="TreeGrafter"/>
</dbReference>
<dbReference type="AlphaFoldDB" id="A0AAD4Q2Q4"/>
<comment type="subcellular location">
    <subcellularLocation>
        <location evidence="1">Mitochondrion</location>
    </subcellularLocation>
</comment>
<feature type="domain" description="NADH:ubiquinone oxidoreductase intermediate-associated protein 30" evidence="6">
    <location>
        <begin position="47"/>
        <end position="169"/>
    </location>
</feature>
<evidence type="ECO:0000256" key="2">
    <source>
        <dbReference type="ARBA" id="ARBA00007884"/>
    </source>
</evidence>
<dbReference type="GeneID" id="70245509"/>